<dbReference type="HOGENOM" id="CLU_095329_0_0_9"/>
<dbReference type="PANTHER" id="PTHR34070">
    <property type="entry name" value="ARMADILLO-TYPE FOLD"/>
    <property type="match status" value="1"/>
</dbReference>
<name>A0A0S6TZM4_CLOBO</name>
<dbReference type="Pfam" id="PF08713">
    <property type="entry name" value="DNA_alkylation"/>
    <property type="match status" value="1"/>
</dbReference>
<proteinExistence type="predicted"/>
<dbReference type="AlphaFoldDB" id="A0A0S6TZM4"/>
<dbReference type="EMBL" id="DF384213">
    <property type="protein sequence ID" value="GAE01550.1"/>
    <property type="molecule type" value="Genomic_DNA"/>
</dbReference>
<dbReference type="InterPro" id="IPR016024">
    <property type="entry name" value="ARM-type_fold"/>
</dbReference>
<accession>A0A0S6TZM4</accession>
<reference evidence="1" key="1">
    <citation type="submission" date="2013-10" db="EMBL/GenBank/DDBJ databases">
        <title>Draft genome sequence of Clostridium botulinum type B strain Osaka05.</title>
        <authorList>
            <person name="Sakaguchi Y."/>
            <person name="Hosomi K."/>
            <person name="Uchiyama J."/>
            <person name="Ogura Y."/>
            <person name="Sakaguchi M."/>
            <person name="Kohda T."/>
            <person name="Mukamoto M."/>
            <person name="Misawa N."/>
            <person name="Matsuzaki S."/>
            <person name="Hayashi T."/>
            <person name="Kozaki S."/>
        </authorList>
    </citation>
    <scope>NUCLEOTIDE SEQUENCE</scope>
    <source>
        <strain evidence="1">Osaka05</strain>
    </source>
</reference>
<dbReference type="InterPro" id="IPR014825">
    <property type="entry name" value="DNA_alkylation"/>
</dbReference>
<dbReference type="RefSeq" id="WP_030034157.1">
    <property type="nucleotide sequence ID" value="NZ_DF384213.1"/>
</dbReference>
<evidence type="ECO:0000313" key="1">
    <source>
        <dbReference type="EMBL" id="GAE01550.1"/>
    </source>
</evidence>
<dbReference type="SUPFAM" id="SSF48371">
    <property type="entry name" value="ARM repeat"/>
    <property type="match status" value="1"/>
</dbReference>
<sequence>MNKTIREQIFQLADEDYQKFSSKLLPTTNNILGVRLPQLRKLAKVIAKEDWRKFLVNSDVKYFEEIMLQGLVLGYAKADIEEILKYVADFVPKIDNWSVCDSFCTGLKFTKNNMDRVWNFIQPFLYSNKEFEVRFGVVMLLDFYINDEYIDHVIKSLDTIKHSGYYAKMAVAWTISICYIKFPKQTMEYLKNNTLDNFTYNKALQKITESLRIDKETKTIIKSMKRKL</sequence>
<dbReference type="Proteomes" id="UP000054164">
    <property type="component" value="Unassembled WGS sequence"/>
</dbReference>
<organism evidence="1">
    <name type="scientific">Clostridium botulinum B str. Osaka05</name>
    <dbReference type="NCBI Taxonomy" id="1407017"/>
    <lineage>
        <taxon>Bacteria</taxon>
        <taxon>Bacillati</taxon>
        <taxon>Bacillota</taxon>
        <taxon>Clostridia</taxon>
        <taxon>Eubacteriales</taxon>
        <taxon>Clostridiaceae</taxon>
        <taxon>Clostridium</taxon>
    </lineage>
</organism>
<dbReference type="PANTHER" id="PTHR34070:SF1">
    <property type="entry name" value="DNA ALKYLATION REPAIR PROTEIN"/>
    <property type="match status" value="1"/>
</dbReference>
<gene>
    <name evidence="1" type="ORF">CBO05C_1240</name>
</gene>
<protein>
    <submittedName>
        <fullName evidence="1">DNA alkylation repair enzyme</fullName>
    </submittedName>
</protein>
<dbReference type="CDD" id="cd06561">
    <property type="entry name" value="AlkD_like"/>
    <property type="match status" value="1"/>
</dbReference>
<dbReference type="Gene3D" id="1.25.10.90">
    <property type="match status" value="1"/>
</dbReference>